<dbReference type="GO" id="GO:0006508">
    <property type="term" value="P:proteolysis"/>
    <property type="evidence" value="ECO:0007669"/>
    <property type="project" value="InterPro"/>
</dbReference>
<feature type="compositionally biased region" description="Basic and acidic residues" evidence="1">
    <location>
        <begin position="1417"/>
        <end position="1428"/>
    </location>
</feature>
<sequence>MEEDKSVSVGQAAHITAAAPGGKRYDASLKPEERRAANNGIWLCQLCAKLIDTDEARFTVELLHKWKRDAEERAFRDIATTAPGGYRRSALVVELDDEDRAFLLSLALPQEDQLDAVVSRMLPAAQRDIATFRNAKEWPSHAVALNLTLRGSGGNGHAVTIEGLANGLDAAETLNIVAPPGTGKTTTLVQLAETLVQAGKVVAGFVPLGEWSDHREDFFTFLTRRNAFGTFRTQHFMQLAYHGRFVLLLDGWNELDPTARVAATRLLKALRRDFPLLGIVIGTRRHLLPISGAVVEVEPLSESQQHELARTLRGSEGEALVDQAWRTPGVRDLVAIPLYLTALLRSTRGARFPQTKEEVLRLFVTQHEEEPEKAAILLKELLGFHENMLTGLGIEANRVANTVLSNTSANRVIANVAAQLSAQGQLSSPLQPAAAIDILVSSHLLIRASSGGISFQHQQFQEWYASLDVGGIMREAADGTAEARTRLRTEILNWPAWEESVLFACERLSRENAGGAQAIAGAIRETLGIDPMLAAEMIFRSAPEVWTLIGAEITAFAARWHTAGKVDRAARFMMTTGRPEFAPQVWPLVSNPDQQVYLAAVRSPPRFRPSVLGDGAEQKLAALPVEMRKHVVAEIASYGGFDGMELAVRVAKADPSADAVLEVLQALQFRRADQMVKDILQTASDEVWQLAALASYPDELADPEQNEKLAELRRTHAEAESNPVKSLKSLAARQAKNAETETRIEELIAATSFPARSDGAAHALQEAQATYPGPVRKGMQRRIAARLELPFRARDLLIGGDALDDGPVVEALLDSGTSESVARAGFVVVGPKTVGVVIDRLFELHVAHRRDSNAWGRPEHEAERQEWGRLRTAIEASREDSFLTALLERAETDDPSHIEFMADLLRWHGRPEKAQEPSGVGHELRFAVVGTLQRWMNALLESPQANRHQLAAVAGAMARFPTPQFVPGLRQMLARDLADWARAREEYAKAINRSPISPDVNYDHTLEYQRAFAAIGNDAAVALKEHLPDPRFGVRAAGALLEIWNRDHPSGKAPIAAFGQDYSRAKQLEKQRRETPETLATCDYAEAIFEVVRSIGTSAAESGTQQHAIALAVMGLGMPHGSKRAEIDSLLALSVPSAGKQRLLIGSAMAGEVLRSDMLVAGFDELLEAGKTEPWRLEEKRGELMNWVELFAFSDHPDAVLAVIDRLPEEYGYPSSLDRLLSALAKSPHEGALDLLQALARRDPRLLAQHDWAQAVIKVGTEKSGQTLLALVCDGELGNAGGADTFHLSRQLAHLGEEFPALKGDMLQRYQRLNRGRAKSTLESALIDLADAPVIRTLVRGYAADHRSYDGGLAQALRNAALGRRPVEGWIANAYEEFSVSLAELRRELFGLALASDAQSPLAKSCLIEIEELRDEHGRVDDEPRHPDISLGRSWPIIDPRSGG</sequence>
<protein>
    <recommendedName>
        <fullName evidence="2">NACHT C-terminal Alpha/Beta 2 domain-containing protein</fullName>
    </recommendedName>
</protein>
<evidence type="ECO:0000313" key="3">
    <source>
        <dbReference type="EMBL" id="QAU44189.1"/>
    </source>
</evidence>
<dbReference type="EMBL" id="CP030053">
    <property type="protein sequence ID" value="QAU44189.1"/>
    <property type="molecule type" value="Genomic_DNA"/>
</dbReference>
<name>A0AAE5WW22_9BRAD</name>
<accession>A0AAE5WW22</accession>
<proteinExistence type="predicted"/>
<dbReference type="Pfam" id="PF22726">
    <property type="entry name" value="NCAB2"/>
    <property type="match status" value="1"/>
</dbReference>
<evidence type="ECO:0000259" key="2">
    <source>
        <dbReference type="Pfam" id="PF22726"/>
    </source>
</evidence>
<dbReference type="InterPro" id="IPR054732">
    <property type="entry name" value="NCAB2"/>
</dbReference>
<evidence type="ECO:0000313" key="4">
    <source>
        <dbReference type="Proteomes" id="UP000288972"/>
    </source>
</evidence>
<dbReference type="GO" id="GO:0004190">
    <property type="term" value="F:aspartic-type endopeptidase activity"/>
    <property type="evidence" value="ECO:0007669"/>
    <property type="project" value="InterPro"/>
</dbReference>
<organism evidence="3 4">
    <name type="scientific">Bradyrhizobium guangzhouense</name>
    <dbReference type="NCBI Taxonomy" id="1325095"/>
    <lineage>
        <taxon>Bacteria</taxon>
        <taxon>Pseudomonadati</taxon>
        <taxon>Pseudomonadota</taxon>
        <taxon>Alphaproteobacteria</taxon>
        <taxon>Hyphomicrobiales</taxon>
        <taxon>Nitrobacteraceae</taxon>
        <taxon>Bradyrhizobium</taxon>
    </lineage>
</organism>
<reference evidence="3 4" key="1">
    <citation type="submission" date="2018-06" db="EMBL/GenBank/DDBJ databases">
        <title>Comparative genomics of rhizobia nodulating Arachis hypogaea in China.</title>
        <authorList>
            <person name="Li Y."/>
        </authorList>
    </citation>
    <scope>NUCLEOTIDE SEQUENCE [LARGE SCALE GENOMIC DNA]</scope>
    <source>
        <strain evidence="3 4">CCBAU 51670</strain>
    </source>
</reference>
<dbReference type="InterPro" id="IPR027417">
    <property type="entry name" value="P-loop_NTPase"/>
</dbReference>
<dbReference type="InterPro" id="IPR001969">
    <property type="entry name" value="Aspartic_peptidase_AS"/>
</dbReference>
<feature type="domain" description="NACHT C-terminal Alpha/Beta 2" evidence="2">
    <location>
        <begin position="1357"/>
        <end position="1436"/>
    </location>
</feature>
<feature type="region of interest" description="Disordered" evidence="1">
    <location>
        <begin position="1417"/>
        <end position="1444"/>
    </location>
</feature>
<dbReference type="PROSITE" id="PS00141">
    <property type="entry name" value="ASP_PROTEASE"/>
    <property type="match status" value="1"/>
</dbReference>
<dbReference type="SUPFAM" id="SSF52540">
    <property type="entry name" value="P-loop containing nucleoside triphosphate hydrolases"/>
    <property type="match status" value="1"/>
</dbReference>
<dbReference type="Proteomes" id="UP000288972">
    <property type="component" value="Chromosome"/>
</dbReference>
<evidence type="ECO:0000256" key="1">
    <source>
        <dbReference type="SAM" id="MobiDB-lite"/>
    </source>
</evidence>
<dbReference type="KEGG" id="bgz:XH91_01670"/>
<dbReference type="Gene3D" id="3.40.50.300">
    <property type="entry name" value="P-loop containing nucleotide triphosphate hydrolases"/>
    <property type="match status" value="1"/>
</dbReference>
<gene>
    <name evidence="3" type="ORF">XH91_01670</name>
</gene>